<protein>
    <submittedName>
        <fullName evidence="2">Membrane attack complex component perforin</fullName>
    </submittedName>
</protein>
<sequence length="587" mass="65247">MVFHITIISSEKSVFPSISSDSLVQSPGGVTLGDIRNRINLPKKLLFTADGKSSLEDGTKLDYYMSLTAQVADSVEKGEDERNKQGDSQVTPTEEPAKHEQAEGSKDTKKDSAKIKNPEQDSKKAKNPKRDNTKIENPEENGKDSRSGTIIPKLEKQQPVQQVNVKVIMKGEKVKSDRKLLDLPENLLAKLKDTSPEFKFGDSAINAVKLLNEFEALKIQATTADGEINHPYHFTEVQWDELMANNRALHGYVMNKDKKTFKKASKPAFRFRQQAQNQLKPSTNKTPGIPSFAINDDSHINIVEVQTAFEKRLATHGFNSDEIEGSLGVKECFGISVGHNNATQERADDIQRGVKSLLYTTYNFPRVTVDLSPDTLELTDELKWDIQHASKADEEALHAAYGARLESVRVTEAEEQSKVSEIKNSLRAAAGASFQSPWVSGQAQGIHQHKDASQDSGSHAMKDYKVWRIIEQGEPVLLFKHIAEVDSLIGHILEVGLPQQNNPSPVSSEKMKSFRAEIVKGDGQPIVKRIRALFEATSFSMEDYNSTKKKLGVDASMVEIETKAWGAMNDVQKSSLAYYFAYKGLLS</sequence>
<feature type="compositionally biased region" description="Basic and acidic residues" evidence="1">
    <location>
        <begin position="95"/>
        <end position="146"/>
    </location>
</feature>
<comment type="caution">
    <text evidence="2">The sequence shown here is derived from an EMBL/GenBank/DDBJ whole genome shotgun (WGS) entry which is preliminary data.</text>
</comment>
<evidence type="ECO:0000256" key="1">
    <source>
        <dbReference type="SAM" id="MobiDB-lite"/>
    </source>
</evidence>
<proteinExistence type="predicted"/>
<evidence type="ECO:0000313" key="3">
    <source>
        <dbReference type="Proteomes" id="UP000567885"/>
    </source>
</evidence>
<feature type="compositionally biased region" description="Basic and acidic residues" evidence="1">
    <location>
        <begin position="74"/>
        <end position="85"/>
    </location>
</feature>
<dbReference type="OrthoDB" id="2562973at2759"/>
<gene>
    <name evidence="2" type="ORF">FHETE_7123</name>
</gene>
<dbReference type="AlphaFoldDB" id="A0A8H5T412"/>
<reference evidence="2 3" key="1">
    <citation type="submission" date="2020-05" db="EMBL/GenBank/DDBJ databases">
        <title>Identification and distribution of gene clusters putatively required for synthesis of sphingolipid metabolism inhibitors in phylogenetically diverse species of the filamentous fungus Fusarium.</title>
        <authorList>
            <person name="Kim H.-S."/>
            <person name="Busman M."/>
            <person name="Brown D.W."/>
            <person name="Divon H."/>
            <person name="Uhlig S."/>
            <person name="Proctor R.H."/>
        </authorList>
    </citation>
    <scope>NUCLEOTIDE SEQUENCE [LARGE SCALE GENOMIC DNA]</scope>
    <source>
        <strain evidence="2 3">NRRL 20693</strain>
    </source>
</reference>
<evidence type="ECO:0000313" key="2">
    <source>
        <dbReference type="EMBL" id="KAF5664241.1"/>
    </source>
</evidence>
<organism evidence="2 3">
    <name type="scientific">Fusarium heterosporum</name>
    <dbReference type="NCBI Taxonomy" id="42747"/>
    <lineage>
        <taxon>Eukaryota</taxon>
        <taxon>Fungi</taxon>
        <taxon>Dikarya</taxon>
        <taxon>Ascomycota</taxon>
        <taxon>Pezizomycotina</taxon>
        <taxon>Sordariomycetes</taxon>
        <taxon>Hypocreomycetidae</taxon>
        <taxon>Hypocreales</taxon>
        <taxon>Nectriaceae</taxon>
        <taxon>Fusarium</taxon>
        <taxon>Fusarium heterosporum species complex</taxon>
    </lineage>
</organism>
<keyword evidence="3" id="KW-1185">Reference proteome</keyword>
<dbReference type="EMBL" id="JAAGWQ010000135">
    <property type="protein sequence ID" value="KAF5664241.1"/>
    <property type="molecule type" value="Genomic_DNA"/>
</dbReference>
<accession>A0A8H5T412</accession>
<dbReference type="Proteomes" id="UP000567885">
    <property type="component" value="Unassembled WGS sequence"/>
</dbReference>
<feature type="region of interest" description="Disordered" evidence="1">
    <location>
        <begin position="74"/>
        <end position="157"/>
    </location>
</feature>
<name>A0A8H5T412_FUSHE</name>